<dbReference type="Proteomes" id="UP000663828">
    <property type="component" value="Unassembled WGS sequence"/>
</dbReference>
<keyword evidence="3" id="KW-1185">Reference proteome</keyword>
<reference evidence="2" key="1">
    <citation type="submission" date="2021-02" db="EMBL/GenBank/DDBJ databases">
        <authorList>
            <person name="Nowell W R."/>
        </authorList>
    </citation>
    <scope>NUCLEOTIDE SEQUENCE</scope>
</reference>
<comment type="caution">
    <text evidence="2">The sequence shown here is derived from an EMBL/GenBank/DDBJ whole genome shotgun (WGS) entry which is preliminary data.</text>
</comment>
<sequence>MAANTDDSHVPSAKQVDKLLQYLDILYPGGKPIQPVIDPSPGTCIYKDEVNTFCQTISDDWFWRGFTAKAAAEYCNNPDKLQTATWKDIKCVLTFFIFKERFCNGYQGAAIEDGFIRTLLLRVKELAKK</sequence>
<gene>
    <name evidence="1" type="ORF">EDS130_LOCUS23789</name>
    <name evidence="2" type="ORF">XAT740_LOCUS57556</name>
</gene>
<dbReference type="EMBL" id="CAJNOJ010000132">
    <property type="protein sequence ID" value="CAF1172889.1"/>
    <property type="molecule type" value="Genomic_DNA"/>
</dbReference>
<evidence type="ECO:0000313" key="1">
    <source>
        <dbReference type="EMBL" id="CAF1172889.1"/>
    </source>
</evidence>
<organism evidence="2 3">
    <name type="scientific">Adineta ricciae</name>
    <name type="common">Rotifer</name>
    <dbReference type="NCBI Taxonomy" id="249248"/>
    <lineage>
        <taxon>Eukaryota</taxon>
        <taxon>Metazoa</taxon>
        <taxon>Spiralia</taxon>
        <taxon>Gnathifera</taxon>
        <taxon>Rotifera</taxon>
        <taxon>Eurotatoria</taxon>
        <taxon>Bdelloidea</taxon>
        <taxon>Adinetida</taxon>
        <taxon>Adinetidae</taxon>
        <taxon>Adineta</taxon>
    </lineage>
</organism>
<evidence type="ECO:0000313" key="3">
    <source>
        <dbReference type="Proteomes" id="UP000663828"/>
    </source>
</evidence>
<protein>
    <submittedName>
        <fullName evidence="2">Uncharacterized protein</fullName>
    </submittedName>
</protein>
<evidence type="ECO:0000313" key="2">
    <source>
        <dbReference type="EMBL" id="CAF1664738.1"/>
    </source>
</evidence>
<dbReference type="AlphaFoldDB" id="A0A816FQC3"/>
<accession>A0A816FQC3</accession>
<dbReference type="Proteomes" id="UP000663852">
    <property type="component" value="Unassembled WGS sequence"/>
</dbReference>
<name>A0A816FQC3_ADIRI</name>
<proteinExistence type="predicted"/>
<dbReference type="OrthoDB" id="10445055at2759"/>
<dbReference type="EMBL" id="CAJNOR010011951">
    <property type="protein sequence ID" value="CAF1664738.1"/>
    <property type="molecule type" value="Genomic_DNA"/>
</dbReference>
<dbReference type="InterPro" id="IPR045425">
    <property type="entry name" value="DUF6508"/>
</dbReference>
<dbReference type="Pfam" id="PF20118">
    <property type="entry name" value="DUF6508"/>
    <property type="match status" value="1"/>
</dbReference>